<accession>A0A964WUY7</accession>
<dbReference type="PANTHER" id="PTHR47469:SF2">
    <property type="entry name" value="OS06G0597600 PROTEIN"/>
    <property type="match status" value="1"/>
</dbReference>
<dbReference type="RefSeq" id="WP_161141920.1">
    <property type="nucleotide sequence ID" value="NZ_SPKJ01000082.1"/>
</dbReference>
<dbReference type="NCBIfam" id="NF005566">
    <property type="entry name" value="PRK07236.1"/>
    <property type="match status" value="1"/>
</dbReference>
<dbReference type="PRINTS" id="PR00420">
    <property type="entry name" value="RNGMNOXGNASE"/>
</dbReference>
<dbReference type="InterPro" id="IPR036188">
    <property type="entry name" value="FAD/NAD-bd_sf"/>
</dbReference>
<keyword evidence="3" id="KW-1185">Reference proteome</keyword>
<dbReference type="PANTHER" id="PTHR47469">
    <property type="entry name" value="MONOOXYGENASE-LIKE"/>
    <property type="match status" value="1"/>
</dbReference>
<comment type="caution">
    <text evidence="2">The sequence shown here is derived from an EMBL/GenBank/DDBJ whole genome shotgun (WGS) entry which is preliminary data.</text>
</comment>
<dbReference type="SUPFAM" id="SSF51905">
    <property type="entry name" value="FAD/NAD(P)-binding domain"/>
    <property type="match status" value="1"/>
</dbReference>
<sequence length="407" mass="44528">MAPAQPRAMVIGGSLGGLFTGLLLRKSGWSVDVYERVGSELSGRGAGIVTHPELVAALAAVDIHPGDELGVRIDERRTLAPDGSVVGGLRCPQTTTSWNRMFQMLRAAFPDERYHPGKEFVGFEDLSGRVVAYFADGSQAAGDLLVGADGFRSAVRGQFLPEVEPLYAGYTAWRGLVEESALTPAAHRDLFAYFAFCLPPGEQMLGYPVAGPDDDLRPGRRRYNFVWYRPADEHTELADMLTDRSGRRHSLSIPPPLIAHHVVRTMRACAERVLAPQFRDLVRATGQPFLQPIYDLESPQLVCGRVALVGDAAFVARPHVGAGVAKAAMDAEALVAALREEPDLGAALARFDAVRREAGTRIVEQARRLGSYMRMRFRDEAERALAARHRTPEAVMRETAVLDFLRG</sequence>
<feature type="domain" description="2,6-dihydroxypyridine 3-monooxygenase substrate binding" evidence="1">
    <location>
        <begin position="167"/>
        <end position="295"/>
    </location>
</feature>
<dbReference type="OrthoDB" id="5499180at2"/>
<evidence type="ECO:0000313" key="3">
    <source>
        <dbReference type="Proteomes" id="UP000773614"/>
    </source>
</evidence>
<dbReference type="EMBL" id="SPKJ01000082">
    <property type="protein sequence ID" value="MYZ49581.1"/>
    <property type="molecule type" value="Genomic_DNA"/>
</dbReference>
<dbReference type="Proteomes" id="UP000773614">
    <property type="component" value="Unassembled WGS sequence"/>
</dbReference>
<evidence type="ECO:0000313" key="2">
    <source>
        <dbReference type="EMBL" id="MYZ49581.1"/>
    </source>
</evidence>
<proteinExistence type="predicted"/>
<evidence type="ECO:0000259" key="1">
    <source>
        <dbReference type="Pfam" id="PF22607"/>
    </source>
</evidence>
<reference evidence="2" key="1">
    <citation type="submission" date="2019-03" db="EMBL/GenBank/DDBJ databases">
        <title>Afifella sp. nov., isolated from activated sludge.</title>
        <authorList>
            <person name="Li Q."/>
            <person name="Liu Y."/>
        </authorList>
    </citation>
    <scope>NUCLEOTIDE SEQUENCE</scope>
    <source>
        <strain evidence="2">L72</strain>
    </source>
</reference>
<protein>
    <submittedName>
        <fullName evidence="2">FAD-dependent oxidoreductase</fullName>
    </submittedName>
</protein>
<gene>
    <name evidence="2" type="ORF">E4O86_17870</name>
</gene>
<dbReference type="InterPro" id="IPR054707">
    <property type="entry name" value="DhpH_subs-bd"/>
</dbReference>
<dbReference type="Gene3D" id="3.50.50.60">
    <property type="entry name" value="FAD/NAD(P)-binding domain"/>
    <property type="match status" value="2"/>
</dbReference>
<dbReference type="Pfam" id="PF22607">
    <property type="entry name" value="FAD_binding-like"/>
    <property type="match status" value="1"/>
</dbReference>
<dbReference type="SUPFAM" id="SSF54373">
    <property type="entry name" value="FAD-linked reductases, C-terminal domain"/>
    <property type="match status" value="1"/>
</dbReference>
<dbReference type="InterPro" id="IPR053212">
    <property type="entry name" value="DHP_3-monooxygenase"/>
</dbReference>
<name>A0A964WUY7_9HYPH</name>
<organism evidence="2 3">
    <name type="scientific">Propylenella binzhouense</name>
    <dbReference type="NCBI Taxonomy" id="2555902"/>
    <lineage>
        <taxon>Bacteria</taxon>
        <taxon>Pseudomonadati</taxon>
        <taxon>Pseudomonadota</taxon>
        <taxon>Alphaproteobacteria</taxon>
        <taxon>Hyphomicrobiales</taxon>
        <taxon>Propylenellaceae</taxon>
        <taxon>Propylenella</taxon>
    </lineage>
</organism>
<dbReference type="AlphaFoldDB" id="A0A964WUY7"/>